<evidence type="ECO:0000313" key="6">
    <source>
        <dbReference type="Proteomes" id="UP000001595"/>
    </source>
</evidence>
<dbReference type="Proteomes" id="UP000001595">
    <property type="component" value="Chromosome 21"/>
</dbReference>
<dbReference type="PANTHER" id="PTHR12988">
    <property type="entry name" value="SPHINGOMYELIN PHOSPHODIESTERASE 4"/>
    <property type="match status" value="1"/>
</dbReference>
<comment type="subcellular location">
    <subcellularLocation>
        <location evidence="1">Membrane</location>
        <topology evidence="1">Single-pass membrane protein</topology>
    </subcellularLocation>
</comment>
<dbReference type="GO" id="GO:0006685">
    <property type="term" value="P:sphingomyelin catabolic process"/>
    <property type="evidence" value="ECO:0007669"/>
    <property type="project" value="TreeGrafter"/>
</dbReference>
<evidence type="ECO:0000256" key="1">
    <source>
        <dbReference type="ARBA" id="ARBA00004167"/>
    </source>
</evidence>
<evidence type="ECO:0000313" key="5">
    <source>
        <dbReference type="Ensembl" id="ENSPPYP00000039247.1"/>
    </source>
</evidence>
<accession>A0A8I5U9H2</accession>
<dbReference type="OMA" id="FTACKPL"/>
<reference evidence="5" key="3">
    <citation type="submission" date="2025-09" db="UniProtKB">
        <authorList>
            <consortium name="Ensembl"/>
        </authorList>
    </citation>
    <scope>IDENTIFICATION</scope>
</reference>
<dbReference type="Ensembl" id="ENSPPYT00000038319.1">
    <property type="protein sequence ID" value="ENSPPYP00000039247.1"/>
    <property type="gene ID" value="ENSPPYG00000040022.1"/>
</dbReference>
<organism evidence="5 6">
    <name type="scientific">Pongo abelii</name>
    <name type="common">Sumatran orangutan</name>
    <name type="synonym">Pongo pygmaeus abelii</name>
    <dbReference type="NCBI Taxonomy" id="9601"/>
    <lineage>
        <taxon>Eukaryota</taxon>
        <taxon>Metazoa</taxon>
        <taxon>Chordata</taxon>
        <taxon>Craniata</taxon>
        <taxon>Vertebrata</taxon>
        <taxon>Euteleostomi</taxon>
        <taxon>Mammalia</taxon>
        <taxon>Eutheria</taxon>
        <taxon>Euarchontoglires</taxon>
        <taxon>Primates</taxon>
        <taxon>Haplorrhini</taxon>
        <taxon>Catarrhini</taxon>
        <taxon>Hominidae</taxon>
        <taxon>Pongo</taxon>
    </lineage>
</organism>
<dbReference type="Pfam" id="PF14724">
    <property type="entry name" value="mit_SMPDase"/>
    <property type="match status" value="2"/>
</dbReference>
<dbReference type="GO" id="GO:0046513">
    <property type="term" value="P:ceramide biosynthetic process"/>
    <property type="evidence" value="ECO:0007669"/>
    <property type="project" value="TreeGrafter"/>
</dbReference>
<dbReference type="GO" id="GO:0016020">
    <property type="term" value="C:membrane"/>
    <property type="evidence" value="ECO:0007669"/>
    <property type="project" value="UniProtKB-SubCell"/>
</dbReference>
<sequence>MWVHHYSLEMYQKMQSPHATESFTPTEEHVLVVCLLLKHLHAFANSLKPEQASPSAYSHATSPLEEFKRIALATGPWTHRSEL</sequence>
<dbReference type="GO" id="GO:0050290">
    <property type="term" value="F:sphingomyelin phosphodiesterase D activity"/>
    <property type="evidence" value="ECO:0007669"/>
    <property type="project" value="InterPro"/>
</dbReference>
<keyword evidence="6" id="KW-1185">Reference proteome</keyword>
<dbReference type="InterPro" id="IPR024129">
    <property type="entry name" value="Sphingomy_SMPD4"/>
</dbReference>
<protein>
    <submittedName>
        <fullName evidence="5">Uncharacterized protein</fullName>
    </submittedName>
</protein>
<evidence type="ECO:0000256" key="3">
    <source>
        <dbReference type="ARBA" id="ARBA00022989"/>
    </source>
</evidence>
<keyword evidence="3" id="KW-1133">Transmembrane helix</keyword>
<dbReference type="GeneTree" id="ENSGT00940000169219"/>
<keyword evidence="2" id="KW-0812">Transmembrane</keyword>
<name>A0A8I5U9H2_PONAB</name>
<evidence type="ECO:0000256" key="2">
    <source>
        <dbReference type="ARBA" id="ARBA00022692"/>
    </source>
</evidence>
<dbReference type="GO" id="GO:0046475">
    <property type="term" value="P:glycerophospholipid catabolic process"/>
    <property type="evidence" value="ECO:0007669"/>
    <property type="project" value="TreeGrafter"/>
</dbReference>
<proteinExistence type="predicted"/>
<reference evidence="5 6" key="1">
    <citation type="submission" date="2008-02" db="EMBL/GenBank/DDBJ databases">
        <title>A 6x draft sequence assembly of the Pongo pygmaeus abelii genome.</title>
        <authorList>
            <person name="Wilson R.K."/>
            <person name="Mardis E."/>
        </authorList>
    </citation>
    <scope>NUCLEOTIDE SEQUENCE [LARGE SCALE GENOMIC DNA]</scope>
</reference>
<keyword evidence="4" id="KW-0472">Membrane</keyword>
<dbReference type="PANTHER" id="PTHR12988:SF6">
    <property type="entry name" value="SPHINGOMYELIN PHOSPHODIESTERASE 4"/>
    <property type="match status" value="1"/>
</dbReference>
<reference evidence="5" key="2">
    <citation type="submission" date="2025-08" db="UniProtKB">
        <authorList>
            <consortium name="Ensembl"/>
        </authorList>
    </citation>
    <scope>IDENTIFICATION</scope>
</reference>
<dbReference type="AlphaFoldDB" id="A0A8I5U9H2"/>
<evidence type="ECO:0000256" key="4">
    <source>
        <dbReference type="ARBA" id="ARBA00023136"/>
    </source>
</evidence>